<organism evidence="1">
    <name type="scientific">viral metagenome</name>
    <dbReference type="NCBI Taxonomy" id="1070528"/>
    <lineage>
        <taxon>unclassified sequences</taxon>
        <taxon>metagenomes</taxon>
        <taxon>organismal metagenomes</taxon>
    </lineage>
</organism>
<name>A0A6C0KMG8_9ZZZZ</name>
<proteinExistence type="predicted"/>
<dbReference type="AlphaFoldDB" id="A0A6C0KMG8"/>
<evidence type="ECO:0000313" key="1">
    <source>
        <dbReference type="EMBL" id="QHU18483.1"/>
    </source>
</evidence>
<reference evidence="1" key="1">
    <citation type="journal article" date="2020" name="Nature">
        <title>Giant virus diversity and host interactions through global metagenomics.</title>
        <authorList>
            <person name="Schulz F."/>
            <person name="Roux S."/>
            <person name="Paez-Espino D."/>
            <person name="Jungbluth S."/>
            <person name="Walsh D.A."/>
            <person name="Denef V.J."/>
            <person name="McMahon K.D."/>
            <person name="Konstantinidis K.T."/>
            <person name="Eloe-Fadrosh E.A."/>
            <person name="Kyrpides N.C."/>
            <person name="Woyke T."/>
        </authorList>
    </citation>
    <scope>NUCLEOTIDE SEQUENCE</scope>
    <source>
        <strain evidence="1">GVMAG-S-3300013006-138</strain>
    </source>
</reference>
<dbReference type="EMBL" id="MN740934">
    <property type="protein sequence ID" value="QHU18483.1"/>
    <property type="molecule type" value="Genomic_DNA"/>
</dbReference>
<sequence length="239" mass="26215">MSFMVSVYSKVYLEEEDSSWSARPNGRLLELLHGLNYGEGSARWIARVGSSDQGQNIRIALGDPVRLSEVTECVLFVPQWILDSVGIEGNGGEVEIRFERSETFAKATRLGFKILGDIPRDMDIKDLLEEPLSQLGVLEEGQMIPAPVLEGVCLLVQTCERADGSVEGPAFLDGADIALEIEEDEESRAIETPSPLPSQRQTQEDFGIDSMLPPAHAPAPLTTNRGFIPFQGVGRRLCD</sequence>
<accession>A0A6C0KMG8</accession>
<protein>
    <submittedName>
        <fullName evidence="1">Uncharacterized protein</fullName>
    </submittedName>
</protein>